<proteinExistence type="predicted"/>
<accession>A0AB35YQQ0</accession>
<evidence type="ECO:0000313" key="2">
    <source>
        <dbReference type="EMBL" id="MEM0517951.1"/>
    </source>
</evidence>
<dbReference type="RefSeq" id="WP_279449320.1">
    <property type="nucleotide sequence ID" value="NZ_JAZBJM010000003.1"/>
</dbReference>
<protein>
    <submittedName>
        <fullName evidence="2">Uncharacterized protein</fullName>
    </submittedName>
</protein>
<keyword evidence="1" id="KW-1133">Transmembrane helix</keyword>
<feature type="transmembrane region" description="Helical" evidence="1">
    <location>
        <begin position="92"/>
        <end position="112"/>
    </location>
</feature>
<keyword evidence="1" id="KW-0472">Membrane</keyword>
<dbReference type="EMBL" id="JAZBJM010000003">
    <property type="protein sequence ID" value="MEM0517951.1"/>
    <property type="molecule type" value="Genomic_DNA"/>
</dbReference>
<dbReference type="Proteomes" id="UP001390963">
    <property type="component" value="Unassembled WGS sequence"/>
</dbReference>
<evidence type="ECO:0000256" key="1">
    <source>
        <dbReference type="SAM" id="Phobius"/>
    </source>
</evidence>
<sequence>MSTKIHTIHTARLKNNCPTCFGADGLEFTFTQKEKETPFYTKPTSQLSERLYCHTCKNTIYPVNWTEDIERVFEYNKKIAETHKQYLQVKPLFYIIILVAIVLTGVGIYTLFLT</sequence>
<organism evidence="2 4">
    <name type="scientific">Aequorivita flava</name>
    <dbReference type="NCBI Taxonomy" id="3114371"/>
    <lineage>
        <taxon>Bacteria</taxon>
        <taxon>Pseudomonadati</taxon>
        <taxon>Bacteroidota</taxon>
        <taxon>Flavobacteriia</taxon>
        <taxon>Flavobacteriales</taxon>
        <taxon>Flavobacteriaceae</taxon>
        <taxon>Aequorivita</taxon>
    </lineage>
</organism>
<comment type="caution">
    <text evidence="2">The sequence shown here is derived from an EMBL/GenBank/DDBJ whole genome shotgun (WGS) entry which is preliminary data.</text>
</comment>
<reference evidence="2 5" key="1">
    <citation type="submission" date="2024-01" db="EMBL/GenBank/DDBJ databases">
        <title>Aequorivita flavus sp. nov., isolated from deep-sea sediment.</title>
        <authorList>
            <person name="Chen X."/>
        </authorList>
    </citation>
    <scope>NUCLEOTIDE SEQUENCE</scope>
    <source>
        <strain evidence="2">MCCC 1A16923</strain>
        <strain evidence="3 5">MCCC 1A16935</strain>
    </source>
</reference>
<name>A0AB35YQQ0_9FLAO</name>
<evidence type="ECO:0000313" key="5">
    <source>
        <dbReference type="Proteomes" id="UP001390963"/>
    </source>
</evidence>
<evidence type="ECO:0000313" key="4">
    <source>
        <dbReference type="Proteomes" id="UP001388259"/>
    </source>
</evidence>
<dbReference type="EMBL" id="JBANCF010000003">
    <property type="protein sequence ID" value="MEM0573117.1"/>
    <property type="molecule type" value="Genomic_DNA"/>
</dbReference>
<keyword evidence="5" id="KW-1185">Reference proteome</keyword>
<keyword evidence="1" id="KW-0812">Transmembrane</keyword>
<gene>
    <name evidence="3" type="ORF">VZD24_06300</name>
    <name evidence="2" type="ORF">VZD85_06270</name>
</gene>
<evidence type="ECO:0000313" key="3">
    <source>
        <dbReference type="EMBL" id="MEM0573117.1"/>
    </source>
</evidence>
<dbReference type="AlphaFoldDB" id="A0AB35YQQ0"/>
<dbReference type="Proteomes" id="UP001388259">
    <property type="component" value="Unassembled WGS sequence"/>
</dbReference>